<reference evidence="4" key="1">
    <citation type="submission" date="2022-06" db="EMBL/GenBank/DDBJ databases">
        <title>Draft genome sequences of Pragia fontium str. JCM24417.</title>
        <authorList>
            <person name="Wakabayashi Y."/>
            <person name="Kojima K."/>
        </authorList>
    </citation>
    <scope>NUCLEOTIDE SEQUENCE</scope>
    <source>
        <strain evidence="4">JCM 24417</strain>
    </source>
</reference>
<dbReference type="Proteomes" id="UP001059610">
    <property type="component" value="Unassembled WGS sequence"/>
</dbReference>
<dbReference type="EMBL" id="BRLJ01000014">
    <property type="protein sequence ID" value="GKX64632.1"/>
    <property type="molecule type" value="Genomic_DNA"/>
</dbReference>
<dbReference type="InterPro" id="IPR037171">
    <property type="entry name" value="NagB/RpiA_transferase-like"/>
</dbReference>
<keyword evidence="2 3" id="KW-0808">Transferase</keyword>
<dbReference type="EC" id="2.8.3.8" evidence="3"/>
<comment type="similarity">
    <text evidence="1 3">Belongs to the 3-oxoacid CoA-transferase family.</text>
</comment>
<evidence type="ECO:0000313" key="5">
    <source>
        <dbReference type="Proteomes" id="UP001059610"/>
    </source>
</evidence>
<dbReference type="PANTHER" id="PTHR43293">
    <property type="entry name" value="ACETATE COA-TRANSFERASE YDIF"/>
    <property type="match status" value="1"/>
</dbReference>
<sequence>MKNKVITAQQAAALVNDGSTVCTIGMTLIGAAESILKALEQRFLATGSPANLTYIHSAGQSNRERGNQHFAHPGMVKRIIGSHWGLAPKWMERIASDSVEAFCLPQGQIVHLYTAMAAGQAGYLSKVGLGTFIDPRLEGGKMNDRTRALADLVEVVSLRGEEYLFYPALPLDTVIIRGTTADAEGNLTCEEEAMKLEILQAVLAAKRFGGKVLAQVKNLAQTGSLHPKQVVVPGNFIDAVVVCDNPEQDHRQTSSWFYDPAYCGNLISPTSELEKLPLTIRKLIGRRACQFLYPGCVINLGTGIPNDVIGTIIHEEEVSDDITITVESGIYGGVQAGGIDFGIGKNLTAMINHQEQMLYYNGTGVDITYMGAGEMDANGHINATKMGDRCTGAGGFIDITQNAHHVVFCSTFTTKGLEVEFRDGQLRILREGSVKKLVKDINQISYNGEIARQKKQKMHLVTERAVFELTEQGPMLIEIAPGIDLEKDVLQQMEFTPLISEFLKLMDASLFEEVNFGLKHALCSNEHTESNHH</sequence>
<dbReference type="SUPFAM" id="SSF100950">
    <property type="entry name" value="NagB/RpiA/CoA transferase-like"/>
    <property type="match status" value="2"/>
</dbReference>
<dbReference type="PANTHER" id="PTHR43293:SF1">
    <property type="entry name" value="ACETATE COA-TRANSFERASE YDIF"/>
    <property type="match status" value="1"/>
</dbReference>
<protein>
    <recommendedName>
        <fullName evidence="3">Acetate CoA-transferase YdiF</fullName>
        <ecNumber evidence="3">2.8.3.8</ecNumber>
    </recommendedName>
</protein>
<evidence type="ECO:0000313" key="4">
    <source>
        <dbReference type="EMBL" id="GKX64632.1"/>
    </source>
</evidence>
<comment type="caution">
    <text evidence="4">The sequence shown here is derived from an EMBL/GenBank/DDBJ whole genome shotgun (WGS) entry which is preliminary data.</text>
</comment>
<dbReference type="PIRSF" id="PIRSF000858">
    <property type="entry name" value="SCOT-t"/>
    <property type="match status" value="1"/>
</dbReference>
<dbReference type="Gene3D" id="3.40.1080.10">
    <property type="entry name" value="Glutaconate Coenzyme A-transferase"/>
    <property type="match status" value="2"/>
</dbReference>
<proteinExistence type="inferred from homology"/>
<dbReference type="RefSeq" id="WP_261822368.1">
    <property type="nucleotide sequence ID" value="NZ_BRLJ01000014.1"/>
</dbReference>
<dbReference type="InterPro" id="IPR014388">
    <property type="entry name" value="3-oxoacid_CoA-transferase"/>
</dbReference>
<dbReference type="InterPro" id="IPR004165">
    <property type="entry name" value="CoA_trans_fam_I"/>
</dbReference>
<evidence type="ECO:0000256" key="1">
    <source>
        <dbReference type="ARBA" id="ARBA00007154"/>
    </source>
</evidence>
<name>A0ABQ5LP01_9GAMM</name>
<organism evidence="4 5">
    <name type="scientific">Pragia fontium</name>
    <dbReference type="NCBI Taxonomy" id="82985"/>
    <lineage>
        <taxon>Bacteria</taxon>
        <taxon>Pseudomonadati</taxon>
        <taxon>Pseudomonadota</taxon>
        <taxon>Gammaproteobacteria</taxon>
        <taxon>Enterobacterales</taxon>
        <taxon>Budviciaceae</taxon>
        <taxon>Pragia</taxon>
    </lineage>
</organism>
<keyword evidence="5" id="KW-1185">Reference proteome</keyword>
<accession>A0ABQ5LP01</accession>
<evidence type="ECO:0000256" key="3">
    <source>
        <dbReference type="PIRNR" id="PIRNR000858"/>
    </source>
</evidence>
<dbReference type="SMART" id="SM00882">
    <property type="entry name" value="CoA_trans"/>
    <property type="match status" value="1"/>
</dbReference>
<dbReference type="Pfam" id="PF01144">
    <property type="entry name" value="CoA_trans"/>
    <property type="match status" value="1"/>
</dbReference>
<gene>
    <name evidence="4" type="ORF">SOASR032_32010</name>
</gene>
<comment type="catalytic activity">
    <reaction evidence="3">
        <text>an acyl-CoA + acetate = a carboxylate + acetyl-CoA</text>
        <dbReference type="Rhea" id="RHEA:13381"/>
        <dbReference type="ChEBI" id="CHEBI:29067"/>
        <dbReference type="ChEBI" id="CHEBI:30089"/>
        <dbReference type="ChEBI" id="CHEBI:57288"/>
        <dbReference type="ChEBI" id="CHEBI:58342"/>
        <dbReference type="EC" id="2.8.3.8"/>
    </reaction>
</comment>
<comment type="function">
    <text evidence="3">CoA transferase having broad substrate specificity for short-chain acyl-CoA thioesters with the activity decreasing when the length of the carboxylic acid chain exceeds four carbons.</text>
</comment>
<evidence type="ECO:0000256" key="2">
    <source>
        <dbReference type="ARBA" id="ARBA00022679"/>
    </source>
</evidence>